<gene>
    <name evidence="12" type="ORF">HA331_00985</name>
</gene>
<dbReference type="PROSITE" id="PS51194">
    <property type="entry name" value="HELICASE_CTER"/>
    <property type="match status" value="1"/>
</dbReference>
<sequence>MHIVLKKAIKEKFGKLNKLQIQAFKAIYGEGESVLIIAPTGSGKTEAAIIPVINSILKDNLRPISCLYIAPLKALNRDLLERLKWWGEKTGIKVEVRHGDTPQSMRAKQVKNPPHILITTPESLPAILTTKSLRKYLENVKFVIVDEITELVDNKRGIQLILNLKRLSLIADFIRIGLSATVGNEEEIREWFEAKRIIKPHLKKRYKFKVLYPQPKPEDQELAEKLKVPGDVATRLRTLWEIVEKYKKALIFVNTRQFAEILGHRLKTWGKPVEVHHGSLSKEARIEAERKLKEGKIKALICTSSMELGIDIGDVDVVIQYMSPRQVNRLIQRAGRSRHRLWEVSEAYIITTGVEDYLQGLVIAKRALEGKLEGVKPYENALDVLAHFIVGLLIEYRDLKINEPYRLAKDTYPYRKLRWEDYLRVLEILEEAGIIKRHEDRLRLGRKSFKYYFENLSTIPDEVSYKVIDVVSGKLIGRLDENFVINLEEGIEFIMHGKSWLVLEIKDDVIKVRESENIEGAIPSWEGELIPVPYEVAIEVGRLRRELVQDKERAIRLIKGVEFEEKELDIARERLKENDLIPSDRDILISVFPNLVIVHSDFGNKTNEGLARYILAFLSLKYGKIFSARTQSNGIIITTPFKMNPDEIKDILRIKGNVREIISRALKDSPIYRWKMLNVAKRMGALRKDARIKKVERLFEDTIIEVETFNEIFHDKVDVERVNTVLKKIKDGEIRVKGRILEEPTSLELEYMRLRGEFLMTSPLDEKEIELLFKEKLLESSITLVCTNCGFSWETKVRRIIDRIGDIKCPKCGSRMLAPLHPKDAEAFKLSLKKLKSGEKLFEKEEKAYLKGLKAADLLNSYGKNALLALATYGVGVKTATRILSRSYSEEMLIKELMELEKRYIRTRKFWE</sequence>
<dbReference type="InterPro" id="IPR013701">
    <property type="entry name" value="Lhr-like_DEAD/DEAH_assoc"/>
</dbReference>
<name>A0A832WLV7_PYRHR</name>
<evidence type="ECO:0000259" key="11">
    <source>
        <dbReference type="PROSITE" id="PS51194"/>
    </source>
</evidence>
<comment type="caution">
    <text evidence="12">The sequence shown here is derived from an EMBL/GenBank/DDBJ whole genome shotgun (WGS) entry which is preliminary data.</text>
</comment>
<dbReference type="GO" id="GO:0140097">
    <property type="term" value="F:catalytic activity, acting on DNA"/>
    <property type="evidence" value="ECO:0007669"/>
    <property type="project" value="UniProtKB-ARBA"/>
</dbReference>
<dbReference type="OMA" id="YARTQSF"/>
<evidence type="ECO:0000313" key="12">
    <source>
        <dbReference type="EMBL" id="HII60336.1"/>
    </source>
</evidence>
<evidence type="ECO:0000256" key="4">
    <source>
        <dbReference type="ARBA" id="ARBA00022806"/>
    </source>
</evidence>
<keyword evidence="5" id="KW-0067">ATP-binding</keyword>
<dbReference type="PIRSF" id="PIRSF037307">
    <property type="entry name" value="Lhr-like_helic_prd"/>
    <property type="match status" value="1"/>
</dbReference>
<keyword evidence="7" id="KW-0234">DNA repair</keyword>
<dbReference type="RefSeq" id="WP_010885421.1">
    <property type="nucleotide sequence ID" value="NZ_DUJN01000002.1"/>
</dbReference>
<keyword evidence="2" id="KW-0227">DNA damage</keyword>
<evidence type="ECO:0000256" key="5">
    <source>
        <dbReference type="ARBA" id="ARBA00022840"/>
    </source>
</evidence>
<keyword evidence="1" id="KW-0547">Nucleotide-binding</keyword>
<dbReference type="Pfam" id="PF19306">
    <property type="entry name" value="WHD_Lhr"/>
    <property type="match status" value="1"/>
</dbReference>
<evidence type="ECO:0000313" key="13">
    <source>
        <dbReference type="Proteomes" id="UP000617544"/>
    </source>
</evidence>
<dbReference type="SMART" id="SM00487">
    <property type="entry name" value="DEXDc"/>
    <property type="match status" value="1"/>
</dbReference>
<accession>A0A832WLV7</accession>
<evidence type="ECO:0000256" key="8">
    <source>
        <dbReference type="ARBA" id="ARBA00023235"/>
    </source>
</evidence>
<dbReference type="GO" id="GO:0004386">
    <property type="term" value="F:helicase activity"/>
    <property type="evidence" value="ECO:0007669"/>
    <property type="project" value="UniProtKB-KW"/>
</dbReference>
<dbReference type="InterPro" id="IPR001650">
    <property type="entry name" value="Helicase_C-like"/>
</dbReference>
<dbReference type="Pfam" id="PF00270">
    <property type="entry name" value="DEAD"/>
    <property type="match status" value="1"/>
</dbReference>
<protein>
    <submittedName>
        <fullName evidence="12">DEAD/DEAH box helicase</fullName>
    </submittedName>
</protein>
<dbReference type="Gene3D" id="3.40.50.300">
    <property type="entry name" value="P-loop containing nucleotide triphosphate hydrolases"/>
    <property type="match status" value="2"/>
</dbReference>
<keyword evidence="6" id="KW-0238">DNA-binding</keyword>
<dbReference type="InterPro" id="IPR045628">
    <property type="entry name" value="Lhr_WH_dom"/>
</dbReference>
<dbReference type="EMBL" id="DUJN01000002">
    <property type="protein sequence ID" value="HII60336.1"/>
    <property type="molecule type" value="Genomic_DNA"/>
</dbReference>
<keyword evidence="3" id="KW-0378">Hydrolase</keyword>
<keyword evidence="4 12" id="KW-0347">Helicase</keyword>
<feature type="domain" description="Helicase C-terminal" evidence="11">
    <location>
        <begin position="238"/>
        <end position="383"/>
    </location>
</feature>
<dbReference type="InterPro" id="IPR052511">
    <property type="entry name" value="ATP-dep_Helicase"/>
</dbReference>
<evidence type="ECO:0000259" key="10">
    <source>
        <dbReference type="PROSITE" id="PS51192"/>
    </source>
</evidence>
<dbReference type="Proteomes" id="UP000617544">
    <property type="component" value="Unassembled WGS sequence"/>
</dbReference>
<dbReference type="InterPro" id="IPR017170">
    <property type="entry name" value="Lhr-like"/>
</dbReference>
<dbReference type="GO" id="GO:0003677">
    <property type="term" value="F:DNA binding"/>
    <property type="evidence" value="ECO:0007669"/>
    <property type="project" value="UniProtKB-KW"/>
</dbReference>
<dbReference type="PROSITE" id="PS51192">
    <property type="entry name" value="HELICASE_ATP_BIND_1"/>
    <property type="match status" value="1"/>
</dbReference>
<dbReference type="GeneID" id="1443658"/>
<dbReference type="GO" id="GO:0005524">
    <property type="term" value="F:ATP binding"/>
    <property type="evidence" value="ECO:0007669"/>
    <property type="project" value="UniProtKB-KW"/>
</dbReference>
<comment type="similarity">
    <text evidence="9">Belongs to the Lhr helicase family. Lhr-Core subfamily.</text>
</comment>
<evidence type="ECO:0000256" key="3">
    <source>
        <dbReference type="ARBA" id="ARBA00022801"/>
    </source>
</evidence>
<dbReference type="SUPFAM" id="SSF52540">
    <property type="entry name" value="P-loop containing nucleoside triphosphate hydrolases"/>
    <property type="match status" value="1"/>
</dbReference>
<evidence type="ECO:0000256" key="9">
    <source>
        <dbReference type="ARBA" id="ARBA00093467"/>
    </source>
</evidence>
<dbReference type="SMART" id="SM00490">
    <property type="entry name" value="HELICc"/>
    <property type="match status" value="1"/>
</dbReference>
<feature type="domain" description="Helicase ATP-binding" evidence="10">
    <location>
        <begin position="25"/>
        <end position="200"/>
    </location>
</feature>
<dbReference type="GO" id="GO:0006281">
    <property type="term" value="P:DNA repair"/>
    <property type="evidence" value="ECO:0007669"/>
    <property type="project" value="UniProtKB-KW"/>
</dbReference>
<dbReference type="GO" id="GO:0016887">
    <property type="term" value="F:ATP hydrolysis activity"/>
    <property type="evidence" value="ECO:0007669"/>
    <property type="project" value="TreeGrafter"/>
</dbReference>
<keyword evidence="8" id="KW-0413">Isomerase</keyword>
<evidence type="ECO:0000256" key="1">
    <source>
        <dbReference type="ARBA" id="ARBA00022741"/>
    </source>
</evidence>
<reference evidence="12" key="1">
    <citation type="journal article" date="2020" name="bioRxiv">
        <title>A rank-normalized archaeal taxonomy based on genome phylogeny resolves widespread incomplete and uneven classifications.</title>
        <authorList>
            <person name="Rinke C."/>
            <person name="Chuvochina M."/>
            <person name="Mussig A.J."/>
            <person name="Chaumeil P.-A."/>
            <person name="Waite D.W."/>
            <person name="Whitman W.B."/>
            <person name="Parks D.H."/>
            <person name="Hugenholtz P."/>
        </authorList>
    </citation>
    <scope>NUCLEOTIDE SEQUENCE</scope>
    <source>
        <strain evidence="12">UBA8834</strain>
    </source>
</reference>
<organism evidence="12 13">
    <name type="scientific">Pyrococcus horikoshii</name>
    <dbReference type="NCBI Taxonomy" id="53953"/>
    <lineage>
        <taxon>Archaea</taxon>
        <taxon>Methanobacteriati</taxon>
        <taxon>Methanobacteriota</taxon>
        <taxon>Thermococci</taxon>
        <taxon>Thermococcales</taxon>
        <taxon>Thermococcaceae</taxon>
        <taxon>Pyrococcus</taxon>
    </lineage>
</organism>
<dbReference type="InterPro" id="IPR011545">
    <property type="entry name" value="DEAD/DEAH_box_helicase_dom"/>
</dbReference>
<evidence type="ECO:0000256" key="6">
    <source>
        <dbReference type="ARBA" id="ARBA00023125"/>
    </source>
</evidence>
<dbReference type="AlphaFoldDB" id="A0A832WLV7"/>
<evidence type="ECO:0000256" key="7">
    <source>
        <dbReference type="ARBA" id="ARBA00023204"/>
    </source>
</evidence>
<dbReference type="Pfam" id="PF00271">
    <property type="entry name" value="Helicase_C"/>
    <property type="match status" value="1"/>
</dbReference>
<dbReference type="PANTHER" id="PTHR47962:SF5">
    <property type="entry name" value="ATP-DEPENDENT HELICASE LHR-RELATED"/>
    <property type="match status" value="1"/>
</dbReference>
<dbReference type="PANTHER" id="PTHR47962">
    <property type="entry name" value="ATP-DEPENDENT HELICASE LHR-RELATED-RELATED"/>
    <property type="match status" value="1"/>
</dbReference>
<dbReference type="InterPro" id="IPR027417">
    <property type="entry name" value="P-loop_NTPase"/>
</dbReference>
<proteinExistence type="inferred from homology"/>
<dbReference type="Pfam" id="PF08494">
    <property type="entry name" value="DEAD_assoc"/>
    <property type="match status" value="1"/>
</dbReference>
<dbReference type="InterPro" id="IPR014001">
    <property type="entry name" value="Helicase_ATP-bd"/>
</dbReference>
<evidence type="ECO:0000256" key="2">
    <source>
        <dbReference type="ARBA" id="ARBA00022763"/>
    </source>
</evidence>